<dbReference type="SUPFAM" id="SSF53706">
    <property type="entry name" value="Formate dehydrogenase/DMSO reductase, domains 1-3"/>
    <property type="match status" value="1"/>
</dbReference>
<dbReference type="Pfam" id="PF04879">
    <property type="entry name" value="Molybdop_Fe4S4"/>
    <property type="match status" value="1"/>
</dbReference>
<proteinExistence type="predicted"/>
<dbReference type="GO" id="GO:0016491">
    <property type="term" value="F:oxidoreductase activity"/>
    <property type="evidence" value="ECO:0007669"/>
    <property type="project" value="UniProtKB-KW"/>
</dbReference>
<evidence type="ECO:0000259" key="7">
    <source>
        <dbReference type="PROSITE" id="PS51669"/>
    </source>
</evidence>
<dbReference type="PANTHER" id="PTHR43105">
    <property type="entry name" value="RESPIRATORY NITRATE REDUCTASE"/>
    <property type="match status" value="1"/>
</dbReference>
<evidence type="ECO:0000256" key="5">
    <source>
        <dbReference type="ARBA" id="ARBA00023014"/>
    </source>
</evidence>
<gene>
    <name evidence="8" type="primary">psrA_2</name>
    <name evidence="8" type="ORF">NCTC1934_01875</name>
</gene>
<dbReference type="InterPro" id="IPR006657">
    <property type="entry name" value="MoPterin_dinucl-bd_dom"/>
</dbReference>
<dbReference type="GO" id="GO:0046872">
    <property type="term" value="F:metal ion binding"/>
    <property type="evidence" value="ECO:0007669"/>
    <property type="project" value="UniProtKB-KW"/>
</dbReference>
<dbReference type="SMART" id="SM00926">
    <property type="entry name" value="Molybdop_Fe4S4"/>
    <property type="match status" value="1"/>
</dbReference>
<evidence type="ECO:0000256" key="3">
    <source>
        <dbReference type="ARBA" id="ARBA00023002"/>
    </source>
</evidence>
<dbReference type="EMBL" id="UGRY01000002">
    <property type="protein sequence ID" value="SUA75032.1"/>
    <property type="molecule type" value="Genomic_DNA"/>
</dbReference>
<dbReference type="STRING" id="1406858.GCA_000710895_02735"/>
<dbReference type="InterPro" id="IPR006963">
    <property type="entry name" value="Mopterin_OxRdtase_4Fe-4S_dom"/>
</dbReference>
<keyword evidence="2" id="KW-0479">Metal-binding</keyword>
<dbReference type="Gene3D" id="3.40.50.740">
    <property type="match status" value="1"/>
</dbReference>
<keyword evidence="1" id="KW-0004">4Fe-4S</keyword>
<protein>
    <submittedName>
        <fullName evidence="8">Sulfur reductase chain A</fullName>
    </submittedName>
</protein>
<feature type="region of interest" description="Disordered" evidence="6">
    <location>
        <begin position="548"/>
        <end position="606"/>
    </location>
</feature>
<keyword evidence="3" id="KW-0560">Oxidoreductase</keyword>
<dbReference type="Pfam" id="PF00384">
    <property type="entry name" value="Molybdopterin"/>
    <property type="match status" value="1"/>
</dbReference>
<accession>A0A378YCU8</accession>
<dbReference type="Gene3D" id="3.40.228.10">
    <property type="entry name" value="Dimethylsulfoxide Reductase, domain 2"/>
    <property type="match status" value="1"/>
</dbReference>
<evidence type="ECO:0000313" key="9">
    <source>
        <dbReference type="Proteomes" id="UP000255467"/>
    </source>
</evidence>
<evidence type="ECO:0000256" key="6">
    <source>
        <dbReference type="SAM" id="MobiDB-lite"/>
    </source>
</evidence>
<dbReference type="Pfam" id="PF01568">
    <property type="entry name" value="Molydop_binding"/>
    <property type="match status" value="1"/>
</dbReference>
<evidence type="ECO:0000256" key="4">
    <source>
        <dbReference type="ARBA" id="ARBA00023004"/>
    </source>
</evidence>
<dbReference type="GO" id="GO:0051539">
    <property type="term" value="F:4 iron, 4 sulfur cluster binding"/>
    <property type="evidence" value="ECO:0007669"/>
    <property type="project" value="UniProtKB-KW"/>
</dbReference>
<evidence type="ECO:0000313" key="8">
    <source>
        <dbReference type="EMBL" id="SUA75032.1"/>
    </source>
</evidence>
<reference evidence="8 9" key="1">
    <citation type="submission" date="2018-06" db="EMBL/GenBank/DDBJ databases">
        <authorList>
            <consortium name="Pathogen Informatics"/>
            <person name="Doyle S."/>
        </authorList>
    </citation>
    <scope>NUCLEOTIDE SEQUENCE [LARGE SCALE GENOMIC DNA]</scope>
    <source>
        <strain evidence="8 9">NCTC1934</strain>
    </source>
</reference>
<keyword evidence="5" id="KW-0411">Iron-sulfur</keyword>
<dbReference type="Proteomes" id="UP000255467">
    <property type="component" value="Unassembled WGS sequence"/>
</dbReference>
<dbReference type="PANTHER" id="PTHR43105:SF9">
    <property type="entry name" value="NADPH-FE(3+) OXIDOREDUCTASE SUBUNIT ALPHA"/>
    <property type="match status" value="1"/>
</dbReference>
<evidence type="ECO:0000256" key="2">
    <source>
        <dbReference type="ARBA" id="ARBA00022723"/>
    </source>
</evidence>
<keyword evidence="9" id="KW-1185">Reference proteome</keyword>
<feature type="domain" description="4Fe-4S Mo/W bis-MGD-type" evidence="7">
    <location>
        <begin position="8"/>
        <end position="65"/>
    </location>
</feature>
<sequence>MTPVTDSPRTLLRTCPLCEAVCGLELTLDAHDHVTAVRGDHADPFSHGFICPKGASLGALDEDPDRLTEPMIRDRDTDEWRTATWAEAFALIGERLPAIAHAHGNQAVGVYVGNPNAHTVAGALYLPLVLRALGTRNIYSASTADQMPKQVASGLMFGDPLTVAVPDLDRTDYLLMLGANPLESNGSLCTAPDFPGRLKALRKRGGRLTVVDPRRTRTAKLADEHLFIRPGSDAYLLFGIVHTLFAEQLTDVRVEVEGLDEIRAAAADFTPEVVSARTGVPAATVTRIARELAAAPTAAVYARIGTCTAEFGTVTQWLVDVVNVLTGNLDTPGGAMFATGAALGIVRSRPFRTGRWTSRVRELPEAMGELPVATLADEIGTPGDGQIRAMVTVAGNPVLSAPSGPRLDAAFAGLEFMVCVDRYLNETTRHADVILPPPRIVQAPHYDFALLNFAVRNYARYSRPLVPLGDHPSEAEILARLAMAVSGQRPPEGVTPLEAVDEMVIAGTLQKAGLLERRPELLGENTTEQRIDMMLRLGPYGEWNEAARATAEQGGGARNQNADAATRPRNQAGPGSQEATVVPHAAGTGSHTGTRTEPPAGTTVRDAADGGVLRGGGAALSRWHGALNLRVLLEHPHGIDLGPLRPRLPGVLRTASRKVELAPPQLLADVRRLRARLRDDAPEMVLIGRRQLRSNNSWLHNVSSLVGGSNRCTLHIHPDDVARLGLNGQAVVKSAAGTVIVTVEPTEEIMPGVVSLPHGWGHADSSQAVAREHAGVNANVLTDDSLVDAPSGNAVFNGVPVTLTPA</sequence>
<dbReference type="PROSITE" id="PS51669">
    <property type="entry name" value="4FE4S_MOW_BIS_MGD"/>
    <property type="match status" value="1"/>
</dbReference>
<dbReference type="GO" id="GO:0016020">
    <property type="term" value="C:membrane"/>
    <property type="evidence" value="ECO:0007669"/>
    <property type="project" value="TreeGrafter"/>
</dbReference>
<dbReference type="InterPro" id="IPR050123">
    <property type="entry name" value="Prok_molybdopt-oxidoreductase"/>
</dbReference>
<name>A0A378YCU8_9NOCA</name>
<keyword evidence="4" id="KW-0408">Iron</keyword>
<dbReference type="RefSeq" id="WP_039808505.1">
    <property type="nucleotide sequence ID" value="NZ_UGRY01000002.1"/>
</dbReference>
<organism evidence="8 9">
    <name type="scientific">Nocardia otitidiscaviarum</name>
    <dbReference type="NCBI Taxonomy" id="1823"/>
    <lineage>
        <taxon>Bacteria</taxon>
        <taxon>Bacillati</taxon>
        <taxon>Actinomycetota</taxon>
        <taxon>Actinomycetes</taxon>
        <taxon>Mycobacteriales</taxon>
        <taxon>Nocardiaceae</taxon>
        <taxon>Nocardia</taxon>
    </lineage>
</organism>
<evidence type="ECO:0000256" key="1">
    <source>
        <dbReference type="ARBA" id="ARBA00022485"/>
    </source>
</evidence>
<dbReference type="InterPro" id="IPR009010">
    <property type="entry name" value="Asp_de-COase-like_dom_sf"/>
</dbReference>
<dbReference type="SUPFAM" id="SSF50692">
    <property type="entry name" value="ADC-like"/>
    <property type="match status" value="1"/>
</dbReference>
<dbReference type="Gene3D" id="2.40.40.20">
    <property type="match status" value="1"/>
</dbReference>
<dbReference type="AlphaFoldDB" id="A0A378YCU8"/>
<dbReference type="Gene3D" id="2.20.25.90">
    <property type="entry name" value="ADC-like domains"/>
    <property type="match status" value="1"/>
</dbReference>
<dbReference type="GO" id="GO:0043546">
    <property type="term" value="F:molybdopterin cofactor binding"/>
    <property type="evidence" value="ECO:0007669"/>
    <property type="project" value="InterPro"/>
</dbReference>
<dbReference type="InterPro" id="IPR006656">
    <property type="entry name" value="Mopterin_OxRdtase"/>
</dbReference>